<organism evidence="2 3">
    <name type="scientific">Diploscapter pachys</name>
    <dbReference type="NCBI Taxonomy" id="2018661"/>
    <lineage>
        <taxon>Eukaryota</taxon>
        <taxon>Metazoa</taxon>
        <taxon>Ecdysozoa</taxon>
        <taxon>Nematoda</taxon>
        <taxon>Chromadorea</taxon>
        <taxon>Rhabditida</taxon>
        <taxon>Rhabditina</taxon>
        <taxon>Rhabditomorpha</taxon>
        <taxon>Rhabditoidea</taxon>
        <taxon>Rhabditidae</taxon>
        <taxon>Diploscapter</taxon>
    </lineage>
</organism>
<name>A0A2A2KLQ0_9BILA</name>
<feature type="domain" description="SGNH" evidence="1">
    <location>
        <begin position="45"/>
        <end position="269"/>
    </location>
</feature>
<dbReference type="PANTHER" id="PTHR23028:SF127">
    <property type="entry name" value="ACYL_TRANSF_3 DOMAIN-CONTAINING PROTEIN-RELATED"/>
    <property type="match status" value="1"/>
</dbReference>
<dbReference type="GO" id="GO:0000271">
    <property type="term" value="P:polysaccharide biosynthetic process"/>
    <property type="evidence" value="ECO:0007669"/>
    <property type="project" value="TreeGrafter"/>
</dbReference>
<evidence type="ECO:0000259" key="1">
    <source>
        <dbReference type="Pfam" id="PF19040"/>
    </source>
</evidence>
<dbReference type="STRING" id="2018661.A0A2A2KLQ0"/>
<evidence type="ECO:0000313" key="3">
    <source>
        <dbReference type="Proteomes" id="UP000218231"/>
    </source>
</evidence>
<dbReference type="Pfam" id="PF19040">
    <property type="entry name" value="SGNH"/>
    <property type="match status" value="1"/>
</dbReference>
<proteinExistence type="predicted"/>
<accession>A0A2A2KLQ0</accession>
<dbReference type="Proteomes" id="UP000218231">
    <property type="component" value="Unassembled WGS sequence"/>
</dbReference>
<dbReference type="InterPro" id="IPR050879">
    <property type="entry name" value="Acyltransferase_3"/>
</dbReference>
<dbReference type="GO" id="GO:0016020">
    <property type="term" value="C:membrane"/>
    <property type="evidence" value="ECO:0007669"/>
    <property type="project" value="TreeGrafter"/>
</dbReference>
<sequence>MQITNYKCGIEANLNKAMIEKTWFETEDCRRMKIVKEANIVDYGRSKHCRYKDLFGKLKILVAGNSYALNQVSVIKGAFNGNYHLFDLVTYVPNSVIYSNPEFGDYSAVRHRVTQRIVKRIKPDVMFIVTRFADPQKVPIKGSIHDDPIVQEYQQNLDYYSRFVKKIMILGPFPLYPMNYLNTIIDDLSRGRNDMERLQLDKKIADEEMKISWDRLRAVNCSKCQIYDLSQSFLLNDTYLGFDPELKLSYIDNDIHLTIAGLKRIEGDYRKIAKYLIEHQNDP</sequence>
<dbReference type="EMBL" id="LIAE01008276">
    <property type="protein sequence ID" value="PAV74827.1"/>
    <property type="molecule type" value="Genomic_DNA"/>
</dbReference>
<evidence type="ECO:0000313" key="2">
    <source>
        <dbReference type="EMBL" id="PAV74827.1"/>
    </source>
</evidence>
<keyword evidence="3" id="KW-1185">Reference proteome</keyword>
<dbReference type="PANTHER" id="PTHR23028">
    <property type="entry name" value="ACETYLTRANSFERASE"/>
    <property type="match status" value="1"/>
</dbReference>
<reference evidence="2 3" key="1">
    <citation type="journal article" date="2017" name="Curr. Biol.">
        <title>Genome architecture and evolution of a unichromosomal asexual nematode.</title>
        <authorList>
            <person name="Fradin H."/>
            <person name="Zegar C."/>
            <person name="Gutwein M."/>
            <person name="Lucas J."/>
            <person name="Kovtun M."/>
            <person name="Corcoran D."/>
            <person name="Baugh L.R."/>
            <person name="Kiontke K."/>
            <person name="Gunsalus K."/>
            <person name="Fitch D.H."/>
            <person name="Piano F."/>
        </authorList>
    </citation>
    <scope>NUCLEOTIDE SEQUENCE [LARGE SCALE GENOMIC DNA]</scope>
    <source>
        <strain evidence="2">PF1309</strain>
    </source>
</reference>
<protein>
    <recommendedName>
        <fullName evidence="1">SGNH domain-containing protein</fullName>
    </recommendedName>
</protein>
<dbReference type="AlphaFoldDB" id="A0A2A2KLQ0"/>
<comment type="caution">
    <text evidence="2">The sequence shown here is derived from an EMBL/GenBank/DDBJ whole genome shotgun (WGS) entry which is preliminary data.</text>
</comment>
<gene>
    <name evidence="2" type="ORF">WR25_11340</name>
</gene>
<dbReference type="OrthoDB" id="5864571at2759"/>
<dbReference type="InterPro" id="IPR043968">
    <property type="entry name" value="SGNH"/>
</dbReference>